<keyword evidence="11" id="KW-1185">Reference proteome</keyword>
<reference evidence="10 11" key="1">
    <citation type="submission" date="2019-11" db="EMBL/GenBank/DDBJ databases">
        <title>Spirosoma endbachense sp. nov., isolated from a natural salt meadow.</title>
        <authorList>
            <person name="Rojas J."/>
            <person name="Ambika Manirajan B."/>
            <person name="Ratering S."/>
            <person name="Suarez C."/>
            <person name="Geissler-Plaum R."/>
            <person name="Schnell S."/>
        </authorList>
    </citation>
    <scope>NUCLEOTIDE SEQUENCE [LARGE SCALE GENOMIC DNA]</scope>
    <source>
        <strain evidence="10 11">I-24</strain>
    </source>
</reference>
<evidence type="ECO:0000256" key="6">
    <source>
        <dbReference type="ARBA" id="ARBA00023002"/>
    </source>
</evidence>
<evidence type="ECO:0000313" key="11">
    <source>
        <dbReference type="Proteomes" id="UP000464577"/>
    </source>
</evidence>
<dbReference type="CDD" id="cd10280">
    <property type="entry name" value="PQQ_mGDH"/>
    <property type="match status" value="1"/>
</dbReference>
<dbReference type="GO" id="GO:0016614">
    <property type="term" value="F:oxidoreductase activity, acting on CH-OH group of donors"/>
    <property type="evidence" value="ECO:0007669"/>
    <property type="project" value="InterPro"/>
</dbReference>
<keyword evidence="6" id="KW-0560">Oxidoreductase</keyword>
<dbReference type="GO" id="GO:0016020">
    <property type="term" value="C:membrane"/>
    <property type="evidence" value="ECO:0007669"/>
    <property type="project" value="InterPro"/>
</dbReference>
<dbReference type="SUPFAM" id="SSF46626">
    <property type="entry name" value="Cytochrome c"/>
    <property type="match status" value="1"/>
</dbReference>
<dbReference type="InterPro" id="IPR011047">
    <property type="entry name" value="Quinoprotein_ADH-like_sf"/>
</dbReference>
<organism evidence="10 11">
    <name type="scientific">Spirosoma endbachense</name>
    <dbReference type="NCBI Taxonomy" id="2666025"/>
    <lineage>
        <taxon>Bacteria</taxon>
        <taxon>Pseudomonadati</taxon>
        <taxon>Bacteroidota</taxon>
        <taxon>Cytophagia</taxon>
        <taxon>Cytophagales</taxon>
        <taxon>Cytophagaceae</taxon>
        <taxon>Spirosoma</taxon>
    </lineage>
</organism>
<keyword evidence="5" id="KW-0732">Signal</keyword>
<dbReference type="RefSeq" id="WP_162391928.1">
    <property type="nucleotide sequence ID" value="NZ_CP045997.1"/>
</dbReference>
<keyword evidence="4 8" id="KW-0479">Metal-binding</keyword>
<dbReference type="Pfam" id="PF13442">
    <property type="entry name" value="Cytochrome_CBB3"/>
    <property type="match status" value="1"/>
</dbReference>
<evidence type="ECO:0000256" key="4">
    <source>
        <dbReference type="ARBA" id="ARBA00022723"/>
    </source>
</evidence>
<dbReference type="InterPro" id="IPR017511">
    <property type="entry name" value="PQQ_mDH"/>
</dbReference>
<gene>
    <name evidence="10" type="ORF">GJR95_30720</name>
</gene>
<evidence type="ECO:0000256" key="8">
    <source>
        <dbReference type="PROSITE-ProRule" id="PRU00433"/>
    </source>
</evidence>
<name>A0A6P1WCC6_9BACT</name>
<dbReference type="GO" id="GO:0048038">
    <property type="term" value="F:quinone binding"/>
    <property type="evidence" value="ECO:0007669"/>
    <property type="project" value="InterPro"/>
</dbReference>
<dbReference type="InterPro" id="IPR018391">
    <property type="entry name" value="PQQ_b-propeller_rpt"/>
</dbReference>
<dbReference type="SUPFAM" id="SSF50998">
    <property type="entry name" value="Quinoprotein alcohol dehydrogenase-like"/>
    <property type="match status" value="1"/>
</dbReference>
<evidence type="ECO:0000313" key="10">
    <source>
        <dbReference type="EMBL" id="QHW01521.1"/>
    </source>
</evidence>
<sequence length="744" mass="81259">MLKKRINRANNLKSTLTTVPIRRVAIAGLLAGSCLIYSMQQRDGELPAGRDWPNYGGNKAGNRYSPLTQINTKNVTDLQVAWMYDASEKPDPNNPGRRRDRAIQCQPIVVNGVLYGTTPELKLFALKAGTGEQLWKFEPAKSDRLNSNRGVVYWESGNDKRILYTVGSSLYAVNAENGQGIPSFGTNGKSDLHEGLQTNMDHDVSKLSVNATSPGIVYRNTFIIGSSVSESGDAAPGHVRAFDVLSGKLKWVFHTIPQPGELGYDTWPPEAYKKIGATNNWSGMSLDEKRGVVYFGTGSPASDFYGGERKGQNLFANCIMALDAETGKMKWYYQTIHHDLWDRDHPSPPNLITLKRNGKSVDALVQSTKDGLVYVLDRDKGTSLFPVEERKVPVNGLPGEHPWPTQKFPLKPLPLSRQVYTEADITNISPEAHTYVKERFLKIRTDNKFAPPSTSGTLLFGYSGGAEWGGNAIDPSGILYQNVNEEPWELIMTERASLSKQNIPITAGNALYTANCAACHGQDRRGSGPELPSLIDIGKKRSSDEIKAILKTGSGRMPSFQHLSEKDRDALVGFLLNTETVTAKVASTPSAAPAATNKNGFPYVPAYVSKVWQRFTDKDGYPGIKPPWGTLNAIDLNTGNYLWRVPLGEYPELTKKGVPITGTDSYGGPLATAGGLVFIAGTKDERIRAFDKKTGKVVWEYQLPAGGFATPITYEVNGKQYVVIAAGGGRGQKAGGNYVAFALK</sequence>
<dbReference type="Pfam" id="PF01011">
    <property type="entry name" value="PQQ"/>
    <property type="match status" value="2"/>
</dbReference>
<dbReference type="EMBL" id="CP045997">
    <property type="protein sequence ID" value="QHW01521.1"/>
    <property type="molecule type" value="Genomic_DNA"/>
</dbReference>
<protein>
    <submittedName>
        <fullName evidence="10">PQQ-binding-like beta-propeller repeat protein</fullName>
    </submittedName>
</protein>
<dbReference type="AlphaFoldDB" id="A0A6P1WCC6"/>
<dbReference type="PROSITE" id="PS51257">
    <property type="entry name" value="PROKAR_LIPOPROTEIN"/>
    <property type="match status" value="1"/>
</dbReference>
<dbReference type="InterPro" id="IPR009056">
    <property type="entry name" value="Cyt_c-like_dom"/>
</dbReference>
<dbReference type="KEGG" id="senf:GJR95_30720"/>
<evidence type="ECO:0000259" key="9">
    <source>
        <dbReference type="PROSITE" id="PS51007"/>
    </source>
</evidence>
<accession>A0A6P1WCC6</accession>
<evidence type="ECO:0000256" key="1">
    <source>
        <dbReference type="ARBA" id="ARBA00001931"/>
    </source>
</evidence>
<dbReference type="GO" id="GO:0046872">
    <property type="term" value="F:metal ion binding"/>
    <property type="evidence" value="ECO:0007669"/>
    <property type="project" value="UniProtKB-KW"/>
</dbReference>
<dbReference type="Gene3D" id="1.10.760.10">
    <property type="entry name" value="Cytochrome c-like domain"/>
    <property type="match status" value="1"/>
</dbReference>
<dbReference type="PANTHER" id="PTHR32303:SF4">
    <property type="entry name" value="QUINOPROTEIN GLUCOSE DEHYDROGENASE"/>
    <property type="match status" value="1"/>
</dbReference>
<dbReference type="Gene3D" id="2.140.10.10">
    <property type="entry name" value="Quinoprotein alcohol dehydrogenase-like superfamily"/>
    <property type="match status" value="2"/>
</dbReference>
<dbReference type="InterPro" id="IPR036909">
    <property type="entry name" value="Cyt_c-like_dom_sf"/>
</dbReference>
<dbReference type="GO" id="GO:0020037">
    <property type="term" value="F:heme binding"/>
    <property type="evidence" value="ECO:0007669"/>
    <property type="project" value="InterPro"/>
</dbReference>
<dbReference type="GO" id="GO:0009055">
    <property type="term" value="F:electron transfer activity"/>
    <property type="evidence" value="ECO:0007669"/>
    <property type="project" value="InterPro"/>
</dbReference>
<keyword evidence="3 8" id="KW-0349">Heme</keyword>
<dbReference type="PANTHER" id="PTHR32303">
    <property type="entry name" value="QUINOPROTEIN ALCOHOL DEHYDROGENASE (CYTOCHROME C)"/>
    <property type="match status" value="1"/>
</dbReference>
<evidence type="ECO:0000256" key="5">
    <source>
        <dbReference type="ARBA" id="ARBA00022729"/>
    </source>
</evidence>
<comment type="similarity">
    <text evidence="2">Belongs to the bacterial PQQ dehydrogenase family.</text>
</comment>
<dbReference type="InterPro" id="IPR002372">
    <property type="entry name" value="PQQ_rpt_dom"/>
</dbReference>
<evidence type="ECO:0000256" key="3">
    <source>
        <dbReference type="ARBA" id="ARBA00022617"/>
    </source>
</evidence>
<evidence type="ECO:0000256" key="2">
    <source>
        <dbReference type="ARBA" id="ARBA00008156"/>
    </source>
</evidence>
<keyword evidence="7 8" id="KW-0408">Iron</keyword>
<comment type="cofactor">
    <cofactor evidence="1">
        <name>pyrroloquinoline quinone</name>
        <dbReference type="ChEBI" id="CHEBI:58442"/>
    </cofactor>
</comment>
<feature type="domain" description="Cytochrome c" evidence="9">
    <location>
        <begin position="503"/>
        <end position="579"/>
    </location>
</feature>
<dbReference type="SMART" id="SM00564">
    <property type="entry name" value="PQQ"/>
    <property type="match status" value="6"/>
</dbReference>
<dbReference type="PROSITE" id="PS51007">
    <property type="entry name" value="CYTC"/>
    <property type="match status" value="1"/>
</dbReference>
<evidence type="ECO:0000256" key="7">
    <source>
        <dbReference type="ARBA" id="ARBA00023004"/>
    </source>
</evidence>
<dbReference type="Proteomes" id="UP000464577">
    <property type="component" value="Chromosome"/>
</dbReference>
<proteinExistence type="inferred from homology"/>